<proteinExistence type="predicted"/>
<name>A0ABQ7MXV9_BRACM</name>
<gene>
    <name evidence="2" type="primary">A03g500070.1_BraROA</name>
    <name evidence="2" type="ORF">IGI04_008759</name>
</gene>
<accession>A0ABQ7MXV9</accession>
<dbReference type="EMBL" id="JADBGQ010000003">
    <property type="protein sequence ID" value="KAG5402640.1"/>
    <property type="molecule type" value="Genomic_DNA"/>
</dbReference>
<feature type="region of interest" description="Disordered" evidence="1">
    <location>
        <begin position="48"/>
        <end position="83"/>
    </location>
</feature>
<reference evidence="2 3" key="1">
    <citation type="submission" date="2021-03" db="EMBL/GenBank/DDBJ databases">
        <authorList>
            <person name="King G.J."/>
            <person name="Bancroft I."/>
            <person name="Baten A."/>
            <person name="Bloomfield J."/>
            <person name="Borpatragohain P."/>
            <person name="He Z."/>
            <person name="Irish N."/>
            <person name="Irwin J."/>
            <person name="Liu K."/>
            <person name="Mauleon R.P."/>
            <person name="Moore J."/>
            <person name="Morris R."/>
            <person name="Ostergaard L."/>
            <person name="Wang B."/>
            <person name="Wells R."/>
        </authorList>
    </citation>
    <scope>NUCLEOTIDE SEQUENCE [LARGE SCALE GENOMIC DNA]</scope>
    <source>
        <strain evidence="2">R-o-18</strain>
        <tissue evidence="2">Leaf</tissue>
    </source>
</reference>
<evidence type="ECO:0000313" key="2">
    <source>
        <dbReference type="EMBL" id="KAG5402640.1"/>
    </source>
</evidence>
<comment type="caution">
    <text evidence="2">The sequence shown here is derived from an EMBL/GenBank/DDBJ whole genome shotgun (WGS) entry which is preliminary data.</text>
</comment>
<keyword evidence="3" id="KW-1185">Reference proteome</keyword>
<sequence>MNNENDRRAPIFIENEGARLASEWAPSAKGCTLAATCVPSPFLIGFGVGHEPNPRPKPPGLSPRPCPKTQLPMASWPNLTARH</sequence>
<evidence type="ECO:0000256" key="1">
    <source>
        <dbReference type="SAM" id="MobiDB-lite"/>
    </source>
</evidence>
<feature type="compositionally biased region" description="Pro residues" evidence="1">
    <location>
        <begin position="55"/>
        <end position="66"/>
    </location>
</feature>
<organism evidence="2 3">
    <name type="scientific">Brassica rapa subsp. trilocularis</name>
    <dbReference type="NCBI Taxonomy" id="1813537"/>
    <lineage>
        <taxon>Eukaryota</taxon>
        <taxon>Viridiplantae</taxon>
        <taxon>Streptophyta</taxon>
        <taxon>Embryophyta</taxon>
        <taxon>Tracheophyta</taxon>
        <taxon>Spermatophyta</taxon>
        <taxon>Magnoliopsida</taxon>
        <taxon>eudicotyledons</taxon>
        <taxon>Gunneridae</taxon>
        <taxon>Pentapetalae</taxon>
        <taxon>rosids</taxon>
        <taxon>malvids</taxon>
        <taxon>Brassicales</taxon>
        <taxon>Brassicaceae</taxon>
        <taxon>Brassiceae</taxon>
        <taxon>Brassica</taxon>
    </lineage>
</organism>
<protein>
    <submittedName>
        <fullName evidence="2">Uncharacterized protein</fullName>
    </submittedName>
</protein>
<dbReference type="Proteomes" id="UP000823674">
    <property type="component" value="Chromosome A03"/>
</dbReference>
<evidence type="ECO:0000313" key="3">
    <source>
        <dbReference type="Proteomes" id="UP000823674"/>
    </source>
</evidence>